<protein>
    <submittedName>
        <fullName evidence="2">Uncharacterized protein</fullName>
    </submittedName>
</protein>
<comment type="caution">
    <text evidence="2">The sequence shown here is derived from an EMBL/GenBank/DDBJ whole genome shotgun (WGS) entry which is preliminary data.</text>
</comment>
<dbReference type="EMBL" id="BKCJ010435879">
    <property type="protein sequence ID" value="GFA50615.1"/>
    <property type="molecule type" value="Genomic_DNA"/>
</dbReference>
<evidence type="ECO:0000256" key="1">
    <source>
        <dbReference type="SAM" id="MobiDB-lite"/>
    </source>
</evidence>
<feature type="compositionally biased region" description="Polar residues" evidence="1">
    <location>
        <begin position="16"/>
        <end position="32"/>
    </location>
</feature>
<gene>
    <name evidence="2" type="ORF">Tci_622587</name>
</gene>
<accession>A0A699JS60</accession>
<reference evidence="2" key="1">
    <citation type="journal article" date="2019" name="Sci. Rep.">
        <title>Draft genome of Tanacetum cinerariifolium, the natural source of mosquito coil.</title>
        <authorList>
            <person name="Yamashiro T."/>
            <person name="Shiraishi A."/>
            <person name="Satake H."/>
            <person name="Nakayama K."/>
        </authorList>
    </citation>
    <scope>NUCLEOTIDE SEQUENCE</scope>
</reference>
<name>A0A699JS60_TANCI</name>
<organism evidence="2">
    <name type="scientific">Tanacetum cinerariifolium</name>
    <name type="common">Dalmatian daisy</name>
    <name type="synonym">Chrysanthemum cinerariifolium</name>
    <dbReference type="NCBI Taxonomy" id="118510"/>
    <lineage>
        <taxon>Eukaryota</taxon>
        <taxon>Viridiplantae</taxon>
        <taxon>Streptophyta</taxon>
        <taxon>Embryophyta</taxon>
        <taxon>Tracheophyta</taxon>
        <taxon>Spermatophyta</taxon>
        <taxon>Magnoliopsida</taxon>
        <taxon>eudicotyledons</taxon>
        <taxon>Gunneridae</taxon>
        <taxon>Pentapetalae</taxon>
        <taxon>asterids</taxon>
        <taxon>campanulids</taxon>
        <taxon>Asterales</taxon>
        <taxon>Asteraceae</taxon>
        <taxon>Asteroideae</taxon>
        <taxon>Anthemideae</taxon>
        <taxon>Anthemidinae</taxon>
        <taxon>Tanacetum</taxon>
    </lineage>
</organism>
<evidence type="ECO:0000313" key="2">
    <source>
        <dbReference type="EMBL" id="GFA50615.1"/>
    </source>
</evidence>
<sequence length="113" mass="12838">MLVSEHLSQGEGPTSPVGSQHTPTVIETSPQLQNIFNTYRKTKTRIRRMGIRIPQPNVPSSVEDEAITKEMHDRLRRATTTASPYCACHRIPSLTLKIDEKSKARLRFWVLVV</sequence>
<feature type="region of interest" description="Disordered" evidence="1">
    <location>
        <begin position="1"/>
        <end position="32"/>
    </location>
</feature>
<dbReference type="AlphaFoldDB" id="A0A699JS60"/>
<proteinExistence type="predicted"/>